<proteinExistence type="predicted"/>
<accession>A0ABD2X060</accession>
<sequence length="91" mass="10991">MFRRYVHESHSISRDHWVNKKISVSLLLYCENERISMSETRFGQRDQGEYWRILKHDNPLRIIYGPSSTMLYSTYSMLLCIRPPIPRSQRN</sequence>
<name>A0ABD2X060_9HYME</name>
<protein>
    <submittedName>
        <fullName evidence="1">Uncharacterized protein</fullName>
    </submittedName>
</protein>
<dbReference type="EMBL" id="JBJJXI010000059">
    <property type="protein sequence ID" value="KAL3398693.1"/>
    <property type="molecule type" value="Genomic_DNA"/>
</dbReference>
<comment type="caution">
    <text evidence="1">The sequence shown here is derived from an EMBL/GenBank/DDBJ whole genome shotgun (WGS) entry which is preliminary data.</text>
</comment>
<gene>
    <name evidence="1" type="ORF">TKK_007822</name>
</gene>
<keyword evidence="2" id="KW-1185">Reference proteome</keyword>
<organism evidence="1 2">
    <name type="scientific">Trichogramma kaykai</name>
    <dbReference type="NCBI Taxonomy" id="54128"/>
    <lineage>
        <taxon>Eukaryota</taxon>
        <taxon>Metazoa</taxon>
        <taxon>Ecdysozoa</taxon>
        <taxon>Arthropoda</taxon>
        <taxon>Hexapoda</taxon>
        <taxon>Insecta</taxon>
        <taxon>Pterygota</taxon>
        <taxon>Neoptera</taxon>
        <taxon>Endopterygota</taxon>
        <taxon>Hymenoptera</taxon>
        <taxon>Apocrita</taxon>
        <taxon>Proctotrupomorpha</taxon>
        <taxon>Chalcidoidea</taxon>
        <taxon>Trichogrammatidae</taxon>
        <taxon>Trichogramma</taxon>
    </lineage>
</organism>
<evidence type="ECO:0000313" key="2">
    <source>
        <dbReference type="Proteomes" id="UP001627154"/>
    </source>
</evidence>
<reference evidence="1 2" key="1">
    <citation type="journal article" date="2024" name="bioRxiv">
        <title>A reference genome for Trichogramma kaykai: A tiny desert-dwelling parasitoid wasp with competing sex-ratio distorters.</title>
        <authorList>
            <person name="Culotta J."/>
            <person name="Lindsey A.R."/>
        </authorList>
    </citation>
    <scope>NUCLEOTIDE SEQUENCE [LARGE SCALE GENOMIC DNA]</scope>
    <source>
        <strain evidence="1 2">KSX58</strain>
    </source>
</reference>
<evidence type="ECO:0000313" key="1">
    <source>
        <dbReference type="EMBL" id="KAL3398693.1"/>
    </source>
</evidence>
<dbReference type="AlphaFoldDB" id="A0ABD2X060"/>
<dbReference type="Proteomes" id="UP001627154">
    <property type="component" value="Unassembled WGS sequence"/>
</dbReference>